<dbReference type="PROSITE" id="PS50113">
    <property type="entry name" value="PAC"/>
    <property type="match status" value="1"/>
</dbReference>
<evidence type="ECO:0000313" key="5">
    <source>
        <dbReference type="EMBL" id="KWT84065.1"/>
    </source>
</evidence>
<keyword evidence="1" id="KW-0472">Membrane</keyword>
<dbReference type="EC" id="2.7.13.3" evidence="5"/>
<organism evidence="5 6">
    <name type="scientific">Candidatus Magnetominusculus xianensis</name>
    <dbReference type="NCBI Taxonomy" id="1748249"/>
    <lineage>
        <taxon>Bacteria</taxon>
        <taxon>Pseudomonadati</taxon>
        <taxon>Nitrospirota</taxon>
        <taxon>Nitrospiria</taxon>
        <taxon>Nitrospirales</taxon>
        <taxon>Nitrospiraceae</taxon>
        <taxon>Candidatus Magnetominusculus</taxon>
    </lineage>
</organism>
<gene>
    <name evidence="5" type="primary">pdtaS_6</name>
    <name evidence="5" type="ORF">ASN18_1992</name>
</gene>
<dbReference type="InterPro" id="IPR005467">
    <property type="entry name" value="His_kinase_dom"/>
</dbReference>
<dbReference type="NCBIfam" id="TIGR00229">
    <property type="entry name" value="sensory_box"/>
    <property type="match status" value="1"/>
</dbReference>
<dbReference type="CDD" id="cd00130">
    <property type="entry name" value="PAS"/>
    <property type="match status" value="1"/>
</dbReference>
<dbReference type="PROSITE" id="PS50109">
    <property type="entry name" value="HIS_KIN"/>
    <property type="match status" value="1"/>
</dbReference>
<dbReference type="InterPro" id="IPR021796">
    <property type="entry name" value="Tll0287-like_dom"/>
</dbReference>
<evidence type="ECO:0000313" key="6">
    <source>
        <dbReference type="Proteomes" id="UP000060487"/>
    </source>
</evidence>
<dbReference type="Pfam" id="PF02518">
    <property type="entry name" value="HATPase_c"/>
    <property type="match status" value="1"/>
</dbReference>
<evidence type="ECO:0000259" key="2">
    <source>
        <dbReference type="PROSITE" id="PS50109"/>
    </source>
</evidence>
<feature type="transmembrane region" description="Helical" evidence="1">
    <location>
        <begin position="220"/>
        <end position="238"/>
    </location>
</feature>
<keyword evidence="1" id="KW-1133">Transmembrane helix</keyword>
<feature type="transmembrane region" description="Helical" evidence="1">
    <location>
        <begin position="20"/>
        <end position="39"/>
    </location>
</feature>
<dbReference type="InterPro" id="IPR011495">
    <property type="entry name" value="Sig_transdc_His_kin_sub2_dim/P"/>
</dbReference>
<dbReference type="InterPro" id="IPR000700">
    <property type="entry name" value="PAS-assoc_C"/>
</dbReference>
<dbReference type="Pfam" id="PF13426">
    <property type="entry name" value="PAS_9"/>
    <property type="match status" value="1"/>
</dbReference>
<dbReference type="InterPro" id="IPR036890">
    <property type="entry name" value="HATPase_C_sf"/>
</dbReference>
<sequence length="639" mass="72123">MAKDDSRGLHRGYIQSHYYWVLPIVFWALIAMASLKWHLYLLEEQAFNMALESGRSMFKMIETTRLWNATHGGVYVPVTESSQPNPYLDIPDRDITTVDGRKLTMINPSYMTRQISEIARSVNSVEFHMTSLKPIRPENAPNAWEEFALKQFETKGSAEEIKPAGTGDVFVYMAPLKVKKTCLKCHAKQGYKEGDIRGGISVAVPVFSIAKYTNDQRKNFIILHVFIFISMSSMMLFFTKRLRRQWLALKDAKDTQEAVVEARTFELKETNARLLEEINERKTAEEVITESETKFRSLIQSVMDGIISTDSQGIIVAFNSGAESLFGYAADEVINKPISILIPERLAGAYARAFKTFQLLGESYMAGKRVEFEGVRKDGTEFSFDISLSSWKTKAGTFYTGIARDITARKKMADQINASLREKVVLIREIHHRVKNNMQIIISLLNIQSGLIKNPADAEIFNETKNRILAMSLVHERLHQSETLADIDFADYVGKLAVGLFRSYGVNPSRVRLTIDIPPLTIGVDMAVSCGLVLNELLSNSLKYAFKDGRSGEIGIVVSCHDDQYDIEIWDDGAGLPESVNLRDNETLGHQLVVSIVENQLRGTVNLDREKGTRFKINFSEVKQKQRLPGVREDSSDDV</sequence>
<dbReference type="Pfam" id="PF07568">
    <property type="entry name" value="HisKA_2"/>
    <property type="match status" value="1"/>
</dbReference>
<dbReference type="PANTHER" id="PTHR43065:SF23">
    <property type="entry name" value="SENSOR HISTIDINE KINASE PDTAS"/>
    <property type="match status" value="1"/>
</dbReference>
<feature type="domain" description="Histidine kinase" evidence="2">
    <location>
        <begin position="533"/>
        <end position="623"/>
    </location>
</feature>
<dbReference type="RefSeq" id="WP_085052600.1">
    <property type="nucleotide sequence ID" value="NZ_LNQR01000070.1"/>
</dbReference>
<dbReference type="InterPro" id="IPR000014">
    <property type="entry name" value="PAS"/>
</dbReference>
<evidence type="ECO:0000256" key="1">
    <source>
        <dbReference type="SAM" id="Phobius"/>
    </source>
</evidence>
<dbReference type="SMART" id="SM00387">
    <property type="entry name" value="HATPase_c"/>
    <property type="match status" value="1"/>
</dbReference>
<dbReference type="GO" id="GO:0004673">
    <property type="term" value="F:protein histidine kinase activity"/>
    <property type="evidence" value="ECO:0007669"/>
    <property type="project" value="UniProtKB-EC"/>
</dbReference>
<dbReference type="SUPFAM" id="SSF55874">
    <property type="entry name" value="ATPase domain of HSP90 chaperone/DNA topoisomerase II/histidine kinase"/>
    <property type="match status" value="1"/>
</dbReference>
<dbReference type="SUPFAM" id="SSF55785">
    <property type="entry name" value="PYP-like sensor domain (PAS domain)"/>
    <property type="match status" value="1"/>
</dbReference>
<keyword evidence="6" id="KW-1185">Reference proteome</keyword>
<dbReference type="Gene3D" id="3.30.450.20">
    <property type="entry name" value="PAS domain"/>
    <property type="match status" value="1"/>
</dbReference>
<dbReference type="InterPro" id="IPR035965">
    <property type="entry name" value="PAS-like_dom_sf"/>
</dbReference>
<dbReference type="Gene3D" id="3.30.565.10">
    <property type="entry name" value="Histidine kinase-like ATPase, C-terminal domain"/>
    <property type="match status" value="1"/>
</dbReference>
<dbReference type="SMART" id="SM00091">
    <property type="entry name" value="PAS"/>
    <property type="match status" value="1"/>
</dbReference>
<evidence type="ECO:0000259" key="3">
    <source>
        <dbReference type="PROSITE" id="PS50112"/>
    </source>
</evidence>
<dbReference type="EMBL" id="LNQR01000070">
    <property type="protein sequence ID" value="KWT84065.1"/>
    <property type="molecule type" value="Genomic_DNA"/>
</dbReference>
<feature type="domain" description="PAC" evidence="4">
    <location>
        <begin position="368"/>
        <end position="418"/>
    </location>
</feature>
<keyword evidence="1" id="KW-0812">Transmembrane</keyword>
<evidence type="ECO:0000259" key="4">
    <source>
        <dbReference type="PROSITE" id="PS50113"/>
    </source>
</evidence>
<proteinExistence type="predicted"/>
<dbReference type="InterPro" id="IPR003594">
    <property type="entry name" value="HATPase_dom"/>
</dbReference>
<keyword evidence="5" id="KW-0418">Kinase</keyword>
<name>A0ABR5SE48_9BACT</name>
<dbReference type="PROSITE" id="PS50112">
    <property type="entry name" value="PAS"/>
    <property type="match status" value="1"/>
</dbReference>
<reference evidence="5 6" key="1">
    <citation type="submission" date="2015-11" db="EMBL/GenBank/DDBJ databases">
        <authorList>
            <person name="Lin W."/>
        </authorList>
    </citation>
    <scope>NUCLEOTIDE SEQUENCE [LARGE SCALE GENOMIC DNA]</scope>
    <source>
        <strain evidence="5 6">HCH-1</strain>
    </source>
</reference>
<comment type="caution">
    <text evidence="5">The sequence shown here is derived from an EMBL/GenBank/DDBJ whole genome shotgun (WGS) entry which is preliminary data.</text>
</comment>
<dbReference type="Proteomes" id="UP000060487">
    <property type="component" value="Unassembled WGS sequence"/>
</dbReference>
<accession>A0ABR5SE48</accession>
<dbReference type="PANTHER" id="PTHR43065">
    <property type="entry name" value="SENSOR HISTIDINE KINASE"/>
    <property type="match status" value="1"/>
</dbReference>
<keyword evidence="5" id="KW-0808">Transferase</keyword>
<feature type="domain" description="PAS" evidence="3">
    <location>
        <begin position="291"/>
        <end position="344"/>
    </location>
</feature>
<protein>
    <submittedName>
        <fullName evidence="5">Sensor histidine kinase</fullName>
        <ecNumber evidence="5">2.7.13.3</ecNumber>
    </submittedName>
</protein>
<dbReference type="Pfam" id="PF11845">
    <property type="entry name" value="Tll0287-like"/>
    <property type="match status" value="1"/>
</dbReference>